<dbReference type="PANTHER" id="PTHR22042:SF3">
    <property type="entry name" value="RIKEN CDNA 2900026A02 GENE"/>
    <property type="match status" value="1"/>
</dbReference>
<evidence type="ECO:0000313" key="4">
    <source>
        <dbReference type="Proteomes" id="UP001166674"/>
    </source>
</evidence>
<feature type="compositionally biased region" description="Basic residues" evidence="1">
    <location>
        <begin position="1675"/>
        <end position="1694"/>
    </location>
</feature>
<feature type="compositionally biased region" description="Basic and acidic residues" evidence="1">
    <location>
        <begin position="322"/>
        <end position="339"/>
    </location>
</feature>
<dbReference type="EMBL" id="JAATJV010295644">
    <property type="protein sequence ID" value="MBZ3877396.1"/>
    <property type="molecule type" value="Genomic_DNA"/>
</dbReference>
<feature type="compositionally biased region" description="Pro residues" evidence="1">
    <location>
        <begin position="79"/>
        <end position="91"/>
    </location>
</feature>
<accession>A0AA41SYR2</accession>
<dbReference type="Proteomes" id="UP001166674">
    <property type="component" value="Unassembled WGS sequence"/>
</dbReference>
<dbReference type="PANTHER" id="PTHR22042">
    <property type="entry name" value="TANKYRASE 1 BINDING PROTEIN"/>
    <property type="match status" value="1"/>
</dbReference>
<feature type="compositionally biased region" description="Basic and acidic residues" evidence="1">
    <location>
        <begin position="538"/>
        <end position="549"/>
    </location>
</feature>
<sequence>MVTRVEVGSITSLTAVPGLGDISKEETLKRTYFCQAGGTSGSPSARILEGKSPLRSPARLFPLPRLSPKPFSKDQAPDVRPPGPPLWPGPARPCAAGLSEEATSKPLDSRMPSLVGQEVDGPEGPRTGPSPLSKATFLRPGPSTMILFETTQTGPTLGKRVSEVAPEATAGVSQEAPSSARPEVAAKPALPARKPPGPLPRPASLPQDTRSATPQEEAGQAQTLSKARSVEDTAGPALEPRPHPRRRPESAIFTEPIQPQKPGPGGAAVVGKVPPAPPEKTWVRKPRPLSMDLTARFQSQEALLRKGAKEGRQGTETANPEPKADRGCSARAEAPRGDPDSDFLQVAKKIRERKERMLLKQEEAGSPRIPGDTARVDPGDDRRPQEEKARLDQEPEKTPPSPLPRSGRGLELAEVKTREANREALAGAAGAAWTSRGSVKKRLSLFGEEGALGPAAGCERPPVTPQSPSAGPQPEKVGVNVQERIKGWSSEGPGVRLEPRRRTLPTRPLSADLTKLFSSSAPSSEIRCERSPVPGPARPEEPTEEKDGHSLNGQTSPRGLWKPGAPPMKSRKTECQDGSHQVPSGGRGGSSEVAPEGESSFQTVWATVFEHRVERHSVADLSGRRLLATLPRDGAEAQASEPRPRPEKGPWLAVTAPRKENPRWPENPADGGPRQSPGPIPEKHPLGDRHANSPFLRPSGNAPAWQRAEPRYDVVLAVGEQAHSQAVPTAPEVVTLRSSRPRPSLKDRQLSREATPADPEHSPQGPLGCVQRASLTWAAQGQEAGRSKPVCREPKDTPGGSCPSPRWTGGMVTNQPKATVGVSQEPCAPEDTSARAIRASAWEARPPRPEGVGSISVSGEGPPQGGPLDAPTRAKDKPLGSPAQGRPETPPAQKGPLAAASTGDPRLAPVAEAKAWKAIPASQRMDRWRRRTLPHDVKFDEFSFQAPENASKAEQRRTGHSAPTAGALQKPPTSPTQAETPSQDRTPPAGKPGSSAEPRATFFAITYQIPDIQKAKSVVKSGPENSLEHSRKAAPPPSPHSLTSTLVSPNHEEPQASAGRRSWAKGPECVTVTSCSKAPKPTGHLSPVGDGTLDPSSQRIIDVDALWIPRGSEDGVGLQSNWRDSGSSTSQTTPALRSRPKASSLLVRRKTEVVSETYPGKLRDGYRSGILDIDALMAQYREQSSRASPQERGDSPTLERSSSPLERPSRPGGLEPGTWSPQEATEARGLPKRATLAEPTRTSSPTSARQPAETPGPTPATKSGSPLWALPLSAPAEKCPAASPVPDGPRHKVLGVAENEGKASVSQLGVKCQNYPAQPRPSAREDPARGGRVSPKSPPAERKKRTPRKSTGQDEEGDSPLACGRLPLDIRRSCSEKGPSARTQEGLSIMQEARERRQEQPKGRLSLPTESSEAKTGPRRWEPRIQDSYKVPSRGLEQGDALQDHEQPLRQVSPVALGPRRSHSFSKDKMSGPFVDQLKQCFSRRPPEPKDTDTLVHETDGQYGTWADQRQSGDSLGPESPSPDSSTPSVRRPHPSGRLSSLSSQTEPPSAGDQRSTSVDRSSSELESTDGTDGLPPPEPCPASRVDDFSFIDAFLYPARKLLWKGLGEGGLVTVERLTQVPPAQRLMDQGSSDIPSGGGSLNSRILCLFPPFPLPPPKQTSVLDSSALKTRVQLSKRSHRRAPISHSLRRSRFSKSESQSPLEEEMDSMWMFKDSTEEKSPRREESDEEEKPSRVERAAPILPQRMPMFPGMDPAVLKAQLHRRPEVDSPGETPSWTPQPKSPKSPFQPGVLGSRVLPSSMDKDERSEEPSPQWLKELKSKKRQSLYENQA</sequence>
<feature type="compositionally biased region" description="Pro residues" evidence="1">
    <location>
        <begin position="193"/>
        <end position="203"/>
    </location>
</feature>
<feature type="compositionally biased region" description="Basic and acidic residues" evidence="1">
    <location>
        <begin position="1715"/>
        <end position="1738"/>
    </location>
</feature>
<proteinExistence type="predicted"/>
<feature type="compositionally biased region" description="Basic and acidic residues" evidence="1">
    <location>
        <begin position="1392"/>
        <end position="1402"/>
    </location>
</feature>
<feature type="compositionally biased region" description="Polar residues" evidence="1">
    <location>
        <begin position="206"/>
        <end position="226"/>
    </location>
</feature>
<organism evidence="3 4">
    <name type="scientific">Sciurus carolinensis</name>
    <name type="common">Eastern gray squirrel</name>
    <dbReference type="NCBI Taxonomy" id="30640"/>
    <lineage>
        <taxon>Eukaryota</taxon>
        <taxon>Metazoa</taxon>
        <taxon>Chordata</taxon>
        <taxon>Craniata</taxon>
        <taxon>Vertebrata</taxon>
        <taxon>Euteleostomi</taxon>
        <taxon>Mammalia</taxon>
        <taxon>Eutheria</taxon>
        <taxon>Euarchontoglires</taxon>
        <taxon>Glires</taxon>
        <taxon>Rodentia</taxon>
        <taxon>Sciuromorpha</taxon>
        <taxon>Sciuridae</taxon>
        <taxon>Sciurinae</taxon>
        <taxon>Sciurini</taxon>
        <taxon>Sciurus</taxon>
    </lineage>
</organism>
<reference evidence="3" key="1">
    <citation type="submission" date="2020-03" db="EMBL/GenBank/DDBJ databases">
        <title>Studies in the Genomics of Life Span.</title>
        <authorList>
            <person name="Glass D."/>
        </authorList>
    </citation>
    <scope>NUCLEOTIDE SEQUENCE</scope>
    <source>
        <strain evidence="3">SUZIE</strain>
        <tissue evidence="3">Muscle</tissue>
    </source>
</reference>
<feature type="region of interest" description="Disordered" evidence="1">
    <location>
        <begin position="616"/>
        <end position="704"/>
    </location>
</feature>
<feature type="region of interest" description="Disordered" evidence="1">
    <location>
        <begin position="35"/>
        <end position="139"/>
    </location>
</feature>
<feature type="compositionally biased region" description="Low complexity" evidence="1">
    <location>
        <begin position="1040"/>
        <end position="1049"/>
    </location>
</feature>
<feature type="region of interest" description="Disordered" evidence="1">
    <location>
        <begin position="451"/>
        <end position="599"/>
    </location>
</feature>
<feature type="domain" description="Tankyrase 1-binding protein C-terminal" evidence="2">
    <location>
        <begin position="1652"/>
        <end position="1823"/>
    </location>
</feature>
<comment type="caution">
    <text evidence="3">The sequence shown here is derived from an EMBL/GenBank/DDBJ whole genome shotgun (WGS) entry which is preliminary data.</text>
</comment>
<feature type="compositionally biased region" description="Low complexity" evidence="1">
    <location>
        <begin position="1779"/>
        <end position="1790"/>
    </location>
</feature>
<feature type="region of interest" description="Disordered" evidence="1">
    <location>
        <begin position="151"/>
        <end position="416"/>
    </location>
</feature>
<feature type="compositionally biased region" description="Basic and acidic residues" evidence="1">
    <location>
        <begin position="352"/>
        <end position="365"/>
    </location>
</feature>
<feature type="compositionally biased region" description="Polar residues" evidence="1">
    <location>
        <begin position="975"/>
        <end position="985"/>
    </location>
</feature>
<feature type="compositionally biased region" description="Low complexity" evidence="1">
    <location>
        <begin position="850"/>
        <end position="861"/>
    </location>
</feature>
<feature type="compositionally biased region" description="Basic and acidic residues" evidence="1">
    <location>
        <begin position="303"/>
        <end position="313"/>
    </location>
</feature>
<feature type="compositionally biased region" description="Polar residues" evidence="1">
    <location>
        <begin position="1660"/>
        <end position="1674"/>
    </location>
</feature>
<feature type="compositionally biased region" description="Basic and acidic residues" evidence="1">
    <location>
        <begin position="374"/>
        <end position="397"/>
    </location>
</feature>
<feature type="compositionally biased region" description="Basic and acidic residues" evidence="1">
    <location>
        <begin position="1485"/>
        <end position="1500"/>
    </location>
</feature>
<feature type="compositionally biased region" description="Basic and acidic residues" evidence="1">
    <location>
        <begin position="681"/>
        <end position="691"/>
    </location>
</feature>
<evidence type="ECO:0000256" key="1">
    <source>
        <dbReference type="SAM" id="MobiDB-lite"/>
    </source>
</evidence>
<name>A0AA41SYR2_SCICA</name>
<keyword evidence="4" id="KW-1185">Reference proteome</keyword>
<feature type="region of interest" description="Disordered" evidence="1">
    <location>
        <begin position="1659"/>
        <end position="1832"/>
    </location>
</feature>
<protein>
    <recommendedName>
        <fullName evidence="2">Tankyrase 1-binding protein C-terminal domain-containing protein</fullName>
    </recommendedName>
</protein>
<evidence type="ECO:0000259" key="2">
    <source>
        <dbReference type="SMART" id="SM01319"/>
    </source>
</evidence>
<feature type="region of interest" description="Disordered" evidence="1">
    <location>
        <begin position="723"/>
        <end position="1096"/>
    </location>
</feature>
<gene>
    <name evidence="3" type="ORF">SUZIE_142730</name>
</gene>
<evidence type="ECO:0000313" key="3">
    <source>
        <dbReference type="EMBL" id="MBZ3877396.1"/>
    </source>
</evidence>
<feature type="compositionally biased region" description="Low complexity" evidence="1">
    <location>
        <begin position="1518"/>
        <end position="1530"/>
    </location>
</feature>
<feature type="region of interest" description="Disordered" evidence="1">
    <location>
        <begin position="1181"/>
        <end position="1584"/>
    </location>
</feature>
<feature type="region of interest" description="Disordered" evidence="1">
    <location>
        <begin position="1112"/>
        <end position="1168"/>
    </location>
</feature>
<feature type="compositionally biased region" description="Polar residues" evidence="1">
    <location>
        <begin position="1118"/>
        <end position="1135"/>
    </location>
</feature>
<dbReference type="SMART" id="SM01319">
    <property type="entry name" value="Tankyrase_bdg_C"/>
    <property type="match status" value="1"/>
</dbReference>
<dbReference type="Pfam" id="PF15327">
    <property type="entry name" value="Tankyrase_bdg_C"/>
    <property type="match status" value="1"/>
</dbReference>
<dbReference type="InterPro" id="IPR032764">
    <property type="entry name" value="Tankyrase-bd_C"/>
</dbReference>
<feature type="compositionally biased region" description="Polar residues" evidence="1">
    <location>
        <begin position="1240"/>
        <end position="1249"/>
    </location>
</feature>
<dbReference type="InterPro" id="IPR040006">
    <property type="entry name" value="TNKS1BP1-like"/>
</dbReference>
<feature type="compositionally biased region" description="Polar residues" evidence="1">
    <location>
        <begin position="1538"/>
        <end position="1571"/>
    </location>
</feature>